<keyword evidence="1" id="KW-0812">Transmembrane</keyword>
<comment type="caution">
    <text evidence="2">The sequence shown here is derived from an EMBL/GenBank/DDBJ whole genome shotgun (WGS) entry which is preliminary data.</text>
</comment>
<dbReference type="Proteomes" id="UP000600774">
    <property type="component" value="Unassembled WGS sequence"/>
</dbReference>
<gene>
    <name evidence="2" type="ORF">HA338_06385</name>
</gene>
<evidence type="ECO:0000256" key="1">
    <source>
        <dbReference type="SAM" id="Phobius"/>
    </source>
</evidence>
<evidence type="ECO:0000313" key="2">
    <source>
        <dbReference type="EMBL" id="HIH93668.1"/>
    </source>
</evidence>
<protein>
    <submittedName>
        <fullName evidence="2">Uncharacterized protein</fullName>
    </submittedName>
</protein>
<dbReference type="GeneID" id="43446060"/>
<dbReference type="RefSeq" id="WP_157860178.1">
    <property type="nucleotide sequence ID" value="NZ_DUJU01000076.1"/>
</dbReference>
<reference evidence="2" key="1">
    <citation type="journal article" date="2020" name="bioRxiv">
        <title>A rank-normalized archaeal taxonomy based on genome phylogeny resolves widespread incomplete and uneven classifications.</title>
        <authorList>
            <person name="Rinke C."/>
            <person name="Chuvochina M."/>
            <person name="Mussig A.J."/>
            <person name="Chaumeil P.-A."/>
            <person name="Waite D.W."/>
            <person name="Whitman W.B."/>
            <person name="Parks D.H."/>
            <person name="Hugenholtz P."/>
        </authorList>
    </citation>
    <scope>NUCLEOTIDE SEQUENCE</scope>
    <source>
        <strain evidence="2">UBA8876</strain>
    </source>
</reference>
<dbReference type="AlphaFoldDB" id="A0A832S924"/>
<sequence>MDGVKRVCKKVEKIAFCVVMGAGLIGFVKGVCVGYLICRHKNKCVDTK</sequence>
<keyword evidence="1" id="KW-0472">Membrane</keyword>
<organism evidence="2 3">
    <name type="scientific">Methanosarcina acetivorans</name>
    <dbReference type="NCBI Taxonomy" id="2214"/>
    <lineage>
        <taxon>Archaea</taxon>
        <taxon>Methanobacteriati</taxon>
        <taxon>Methanobacteriota</taxon>
        <taxon>Stenosarchaea group</taxon>
        <taxon>Methanomicrobia</taxon>
        <taxon>Methanosarcinales</taxon>
        <taxon>Methanosarcinaceae</taxon>
        <taxon>Methanosarcina</taxon>
    </lineage>
</organism>
<keyword evidence="1" id="KW-1133">Transmembrane helix</keyword>
<name>A0A832S924_9EURY</name>
<feature type="transmembrane region" description="Helical" evidence="1">
    <location>
        <begin position="14"/>
        <end position="37"/>
    </location>
</feature>
<proteinExistence type="predicted"/>
<evidence type="ECO:0000313" key="3">
    <source>
        <dbReference type="Proteomes" id="UP000600774"/>
    </source>
</evidence>
<dbReference type="EMBL" id="DUJU01000076">
    <property type="protein sequence ID" value="HIH93668.1"/>
    <property type="molecule type" value="Genomic_DNA"/>
</dbReference>
<accession>A0A832S924</accession>